<dbReference type="InterPro" id="IPR052897">
    <property type="entry name" value="Sec-Metab_Biosynth_Hydrolase"/>
</dbReference>
<dbReference type="EMBL" id="JAAMPI010000061">
    <property type="protein sequence ID" value="KAF4636522.1"/>
    <property type="molecule type" value="Genomic_DNA"/>
</dbReference>
<dbReference type="OrthoDB" id="408373at2759"/>
<dbReference type="PANTHER" id="PTHR37017">
    <property type="entry name" value="AB HYDROLASE-1 DOMAIN-CONTAINING PROTEIN-RELATED"/>
    <property type="match status" value="1"/>
</dbReference>
<sequence length="259" mass="28349">MVSTKPTLVLISSRWHTPDSYSKFTDALKSADFDVHVPALPSVNRSRPPNADLATDTVLVREYVENLVNSGHIIVAIMHSYGGQVGTNALHGLGVESRAKQGKAGGVEHLIYMCASALTEGGAMIDKVKEFGHEYLMPLAFDFAEDDSCVSRDPKLLLIGPGCDDAEVEAYAASFQRWNGKCMYQPITHCAWREIPVTYIYTLQDMTLPLVYQKSMVEGLQAEGKKVATVELDTGHSPNLTMTKGVVDTISKVVDEMPK</sequence>
<evidence type="ECO:0000313" key="3">
    <source>
        <dbReference type="Proteomes" id="UP000566819"/>
    </source>
</evidence>
<evidence type="ECO:0000313" key="2">
    <source>
        <dbReference type="EMBL" id="KAF4636522.1"/>
    </source>
</evidence>
<evidence type="ECO:0000259" key="1">
    <source>
        <dbReference type="Pfam" id="PF12697"/>
    </source>
</evidence>
<dbReference type="AlphaFoldDB" id="A0A8H4W7A4"/>
<dbReference type="InterPro" id="IPR029058">
    <property type="entry name" value="AB_hydrolase_fold"/>
</dbReference>
<dbReference type="InterPro" id="IPR000073">
    <property type="entry name" value="AB_hydrolase_1"/>
</dbReference>
<dbReference type="Pfam" id="PF12697">
    <property type="entry name" value="Abhydrolase_6"/>
    <property type="match status" value="1"/>
</dbReference>
<organism evidence="2 3">
    <name type="scientific">Cudoniella acicularis</name>
    <dbReference type="NCBI Taxonomy" id="354080"/>
    <lineage>
        <taxon>Eukaryota</taxon>
        <taxon>Fungi</taxon>
        <taxon>Dikarya</taxon>
        <taxon>Ascomycota</taxon>
        <taxon>Pezizomycotina</taxon>
        <taxon>Leotiomycetes</taxon>
        <taxon>Helotiales</taxon>
        <taxon>Tricladiaceae</taxon>
        <taxon>Cudoniella</taxon>
    </lineage>
</organism>
<reference evidence="2 3" key="1">
    <citation type="submission" date="2020-03" db="EMBL/GenBank/DDBJ databases">
        <title>Draft Genome Sequence of Cudoniella acicularis.</title>
        <authorList>
            <person name="Buettner E."/>
            <person name="Kellner H."/>
        </authorList>
    </citation>
    <scope>NUCLEOTIDE SEQUENCE [LARGE SCALE GENOMIC DNA]</scope>
    <source>
        <strain evidence="2 3">DSM 108380</strain>
    </source>
</reference>
<keyword evidence="3" id="KW-1185">Reference proteome</keyword>
<dbReference type="Gene3D" id="3.40.50.1820">
    <property type="entry name" value="alpha/beta hydrolase"/>
    <property type="match status" value="1"/>
</dbReference>
<proteinExistence type="predicted"/>
<dbReference type="Proteomes" id="UP000566819">
    <property type="component" value="Unassembled WGS sequence"/>
</dbReference>
<dbReference type="SUPFAM" id="SSF53474">
    <property type="entry name" value="alpha/beta-Hydrolases"/>
    <property type="match status" value="1"/>
</dbReference>
<feature type="domain" description="AB hydrolase-1" evidence="1">
    <location>
        <begin position="8"/>
        <end position="248"/>
    </location>
</feature>
<comment type="caution">
    <text evidence="2">The sequence shown here is derived from an EMBL/GenBank/DDBJ whole genome shotgun (WGS) entry which is preliminary data.</text>
</comment>
<dbReference type="PANTHER" id="PTHR37017:SF10">
    <property type="entry name" value="AB HYDROLASE-1 DOMAIN-CONTAINING PROTEIN"/>
    <property type="match status" value="1"/>
</dbReference>
<name>A0A8H4W7A4_9HELO</name>
<accession>A0A8H4W7A4</accession>
<protein>
    <recommendedName>
        <fullName evidence="1">AB hydrolase-1 domain-containing protein</fullName>
    </recommendedName>
</protein>
<gene>
    <name evidence="2" type="ORF">G7Y89_g1558</name>
</gene>